<dbReference type="Proteomes" id="UP001057375">
    <property type="component" value="Unassembled WGS sequence"/>
</dbReference>
<reference evidence="1" key="1">
    <citation type="submission" date="2022-03" db="EMBL/GenBank/DDBJ databases">
        <title>Draft genome sequence of Aduncisulcus paluster, a free-living microaerophilic Fornicata.</title>
        <authorList>
            <person name="Yuyama I."/>
            <person name="Kume K."/>
            <person name="Tamura T."/>
            <person name="Inagaki Y."/>
            <person name="Hashimoto T."/>
        </authorList>
    </citation>
    <scope>NUCLEOTIDE SEQUENCE</scope>
    <source>
        <strain evidence="1">NY0171</strain>
    </source>
</reference>
<evidence type="ECO:0000313" key="1">
    <source>
        <dbReference type="EMBL" id="GKT32390.1"/>
    </source>
</evidence>
<evidence type="ECO:0000313" key="2">
    <source>
        <dbReference type="Proteomes" id="UP001057375"/>
    </source>
</evidence>
<dbReference type="Gene3D" id="3.40.50.300">
    <property type="entry name" value="P-loop containing nucleotide triphosphate hydrolases"/>
    <property type="match status" value="1"/>
</dbReference>
<organism evidence="1 2">
    <name type="scientific">Aduncisulcus paluster</name>
    <dbReference type="NCBI Taxonomy" id="2918883"/>
    <lineage>
        <taxon>Eukaryota</taxon>
        <taxon>Metamonada</taxon>
        <taxon>Carpediemonas-like organisms</taxon>
        <taxon>Aduncisulcus</taxon>
    </lineage>
</organism>
<keyword evidence="2" id="KW-1185">Reference proteome</keyword>
<dbReference type="InterPro" id="IPR027417">
    <property type="entry name" value="P-loop_NTPase"/>
</dbReference>
<comment type="caution">
    <text evidence="1">The sequence shown here is derived from an EMBL/GenBank/DDBJ whole genome shotgun (WGS) entry which is preliminary data.</text>
</comment>
<name>A0ABQ5KIP1_9EUKA</name>
<protein>
    <submittedName>
        <fullName evidence="1">Energy-coupling factor transporter ATPase</fullName>
    </submittedName>
</protein>
<sequence>MEDIAKMADRLIVMDKGQVALEGPPQAVFLHDDKLESIGLGVPQITKLTRALREKGYNIPQSIITVKEAKEAILAMVKEANNA</sequence>
<gene>
    <name evidence="1" type="ORF">ADUPG1_002272</name>
</gene>
<accession>A0ABQ5KIP1</accession>
<dbReference type="EMBL" id="BQXS01002546">
    <property type="protein sequence ID" value="GKT32390.1"/>
    <property type="molecule type" value="Genomic_DNA"/>
</dbReference>
<proteinExistence type="predicted"/>